<protein>
    <recommendedName>
        <fullName evidence="4">Family 10 glycosylhydrolase</fullName>
    </recommendedName>
</protein>
<gene>
    <name evidence="2" type="ORF">IAI61_11725</name>
</gene>
<sequence length="568" mass="63158">MPLTSWSLRRRALLASPLAALLPAAQGRAATAPLRVYYSDDVTQILTNLAPWRPNRETLNEAMFAASLDEAVDAGADHYVVQPGVAWLPWWKSTIEPADAHYRWFYETYGGRPSAFGRYMMQGGDVLASYLAQARKRRVPLTASIRLNDQHAVFFAGATPEQWRSFHDDPRYDAAPLRGLESIPRAQFEHPEWRIDPSPPDYTNRRAWRGRLWNWAVPAVVEYRAAILEELVRTYPIDGLELDYMRFPLFFRDDAPRAQRAAVMQAFLARIRAALDRHGRPQSGAPRAALALRLPLRLAGWADLGLSPDMLRRVGVDRVTLSAHTFTSQDLDFAATRQALDGLQVTLELGQGKHVRLNGLRPREQRAPDEEPMLLCQPDDFLSTARLAAEHGMAGVSFFNFVYYRQNAALPAAFRTDREPPWPVVRQVKQPAAAPQRYGSWFLAVAYADGIPEQSLPQDLRADTASVPLRMNVGAAPGSRGAWLRLAIADRRSGGAPAPDAQWRVSLNGQALPRANTDAAIGLPDEDGGAPFQLWQVPPGVATLGKNALAVRQFSGPATRLWVAELFT</sequence>
<dbReference type="Gene3D" id="3.20.20.80">
    <property type="entry name" value="Glycosidases"/>
    <property type="match status" value="1"/>
</dbReference>
<comment type="caution">
    <text evidence="2">The sequence shown here is derived from an EMBL/GenBank/DDBJ whole genome shotgun (WGS) entry which is preliminary data.</text>
</comment>
<keyword evidence="3" id="KW-1185">Reference proteome</keyword>
<keyword evidence="1" id="KW-0732">Signal</keyword>
<name>A0ABS3KRX2_9PROT</name>
<feature type="chain" id="PRO_5046188615" description="Family 10 glycosylhydrolase" evidence="1">
    <location>
        <begin position="30"/>
        <end position="568"/>
    </location>
</feature>
<dbReference type="RefSeq" id="WP_207417379.1">
    <property type="nucleotide sequence ID" value="NZ_CP061177.1"/>
</dbReference>
<dbReference type="EMBL" id="JACTNG010000005">
    <property type="protein sequence ID" value="MBO1079700.1"/>
    <property type="molecule type" value="Genomic_DNA"/>
</dbReference>
<feature type="signal peptide" evidence="1">
    <location>
        <begin position="1"/>
        <end position="29"/>
    </location>
</feature>
<proteinExistence type="predicted"/>
<evidence type="ECO:0000313" key="3">
    <source>
        <dbReference type="Proteomes" id="UP001518989"/>
    </source>
</evidence>
<dbReference type="Proteomes" id="UP001518989">
    <property type="component" value="Unassembled WGS sequence"/>
</dbReference>
<accession>A0ABS3KRX2</accession>
<evidence type="ECO:0000313" key="2">
    <source>
        <dbReference type="EMBL" id="MBO1079700.1"/>
    </source>
</evidence>
<evidence type="ECO:0000256" key="1">
    <source>
        <dbReference type="SAM" id="SignalP"/>
    </source>
</evidence>
<organism evidence="2 3">
    <name type="scientific">Roseomonas haemaphysalidis</name>
    <dbReference type="NCBI Taxonomy" id="2768162"/>
    <lineage>
        <taxon>Bacteria</taxon>
        <taxon>Pseudomonadati</taxon>
        <taxon>Pseudomonadota</taxon>
        <taxon>Alphaproteobacteria</taxon>
        <taxon>Acetobacterales</taxon>
        <taxon>Roseomonadaceae</taxon>
        <taxon>Roseomonas</taxon>
    </lineage>
</organism>
<reference evidence="2 3" key="1">
    <citation type="submission" date="2020-09" db="EMBL/GenBank/DDBJ databases">
        <title>Roseomonas.</title>
        <authorList>
            <person name="Zhu W."/>
        </authorList>
    </citation>
    <scope>NUCLEOTIDE SEQUENCE [LARGE SCALE GENOMIC DNA]</scope>
    <source>
        <strain evidence="2 3">573</strain>
    </source>
</reference>
<evidence type="ECO:0008006" key="4">
    <source>
        <dbReference type="Google" id="ProtNLM"/>
    </source>
</evidence>